<sequence length="126" mass="14217">MPLVAESTRPHKTNCCSSAACIRVCDLVDTGRLDYVSWTGLLAGESQSQSQSQIKNVWIVIIEEQVVGLDPVSVTAAILRSSQEVNNLRMQISNRFKTTSFWRFSTLVANNAFKTKDKDWFLRSFK</sequence>
<dbReference type="EMBL" id="JBBPBN010000022">
    <property type="protein sequence ID" value="KAK9012832.1"/>
    <property type="molecule type" value="Genomic_DNA"/>
</dbReference>
<evidence type="ECO:0000313" key="2">
    <source>
        <dbReference type="Proteomes" id="UP001396334"/>
    </source>
</evidence>
<comment type="caution">
    <text evidence="1">The sequence shown here is derived from an EMBL/GenBank/DDBJ whole genome shotgun (WGS) entry which is preliminary data.</text>
</comment>
<dbReference type="Proteomes" id="UP001396334">
    <property type="component" value="Unassembled WGS sequence"/>
</dbReference>
<gene>
    <name evidence="1" type="ORF">V6N11_040864</name>
</gene>
<organism evidence="1 2">
    <name type="scientific">Hibiscus sabdariffa</name>
    <name type="common">roselle</name>
    <dbReference type="NCBI Taxonomy" id="183260"/>
    <lineage>
        <taxon>Eukaryota</taxon>
        <taxon>Viridiplantae</taxon>
        <taxon>Streptophyta</taxon>
        <taxon>Embryophyta</taxon>
        <taxon>Tracheophyta</taxon>
        <taxon>Spermatophyta</taxon>
        <taxon>Magnoliopsida</taxon>
        <taxon>eudicotyledons</taxon>
        <taxon>Gunneridae</taxon>
        <taxon>Pentapetalae</taxon>
        <taxon>rosids</taxon>
        <taxon>malvids</taxon>
        <taxon>Malvales</taxon>
        <taxon>Malvaceae</taxon>
        <taxon>Malvoideae</taxon>
        <taxon>Hibiscus</taxon>
    </lineage>
</organism>
<name>A0ABR2RJC7_9ROSI</name>
<keyword evidence="2" id="KW-1185">Reference proteome</keyword>
<evidence type="ECO:0000313" key="1">
    <source>
        <dbReference type="EMBL" id="KAK9012832.1"/>
    </source>
</evidence>
<reference evidence="1 2" key="1">
    <citation type="journal article" date="2024" name="G3 (Bethesda)">
        <title>Genome assembly of Hibiscus sabdariffa L. provides insights into metabolisms of medicinal natural products.</title>
        <authorList>
            <person name="Kim T."/>
        </authorList>
    </citation>
    <scope>NUCLEOTIDE SEQUENCE [LARGE SCALE GENOMIC DNA]</scope>
    <source>
        <strain evidence="1">TK-2024</strain>
        <tissue evidence="1">Old leaves</tissue>
    </source>
</reference>
<proteinExistence type="predicted"/>
<accession>A0ABR2RJC7</accession>
<protein>
    <submittedName>
        <fullName evidence="1">Uncharacterized protein</fullName>
    </submittedName>
</protein>